<dbReference type="AlphaFoldDB" id="A0ABD2Z303"/>
<comment type="caution">
    <text evidence="3">The sequence shown here is derived from an EMBL/GenBank/DDBJ whole genome shotgun (WGS) entry which is preliminary data.</text>
</comment>
<feature type="compositionally biased region" description="Basic and acidic residues" evidence="2">
    <location>
        <begin position="122"/>
        <end position="133"/>
    </location>
</feature>
<name>A0ABD2Z303_9GENT</name>
<keyword evidence="1" id="KW-0175">Coiled coil</keyword>
<dbReference type="Proteomes" id="UP001630127">
    <property type="component" value="Unassembled WGS sequence"/>
</dbReference>
<evidence type="ECO:0000313" key="3">
    <source>
        <dbReference type="EMBL" id="KAL3512782.1"/>
    </source>
</evidence>
<feature type="region of interest" description="Disordered" evidence="2">
    <location>
        <begin position="1"/>
        <end position="36"/>
    </location>
</feature>
<feature type="coiled-coil region" evidence="1">
    <location>
        <begin position="44"/>
        <end position="71"/>
    </location>
</feature>
<organism evidence="3 4">
    <name type="scientific">Cinchona calisaya</name>
    <dbReference type="NCBI Taxonomy" id="153742"/>
    <lineage>
        <taxon>Eukaryota</taxon>
        <taxon>Viridiplantae</taxon>
        <taxon>Streptophyta</taxon>
        <taxon>Embryophyta</taxon>
        <taxon>Tracheophyta</taxon>
        <taxon>Spermatophyta</taxon>
        <taxon>Magnoliopsida</taxon>
        <taxon>eudicotyledons</taxon>
        <taxon>Gunneridae</taxon>
        <taxon>Pentapetalae</taxon>
        <taxon>asterids</taxon>
        <taxon>lamiids</taxon>
        <taxon>Gentianales</taxon>
        <taxon>Rubiaceae</taxon>
        <taxon>Cinchonoideae</taxon>
        <taxon>Cinchoneae</taxon>
        <taxon>Cinchona</taxon>
    </lineage>
</organism>
<evidence type="ECO:0000313" key="4">
    <source>
        <dbReference type="Proteomes" id="UP001630127"/>
    </source>
</evidence>
<evidence type="ECO:0000256" key="2">
    <source>
        <dbReference type="SAM" id="MobiDB-lite"/>
    </source>
</evidence>
<feature type="compositionally biased region" description="Polar residues" evidence="2">
    <location>
        <begin position="16"/>
        <end position="25"/>
    </location>
</feature>
<proteinExistence type="predicted"/>
<sequence length="133" mass="14714">MNVHAERNGVTAEQMLKQNNRSGNQAIGDREDSMSDFEIDQCKKDEISKSNAELEVQVKEMRKILGSHKENYGEGLDAIDMNTTWIDGEGKKVEGIMVQTFGAGSTNCKTEEVIRRTGKPGEAGKENYKGSKS</sequence>
<protein>
    <submittedName>
        <fullName evidence="3">Uncharacterized protein</fullName>
    </submittedName>
</protein>
<feature type="region of interest" description="Disordered" evidence="2">
    <location>
        <begin position="109"/>
        <end position="133"/>
    </location>
</feature>
<gene>
    <name evidence="3" type="ORF">ACH5RR_025499</name>
</gene>
<reference evidence="3 4" key="1">
    <citation type="submission" date="2024-11" db="EMBL/GenBank/DDBJ databases">
        <title>A near-complete genome assembly of Cinchona calisaya.</title>
        <authorList>
            <person name="Lian D.C."/>
            <person name="Zhao X.W."/>
            <person name="Wei L."/>
        </authorList>
    </citation>
    <scope>NUCLEOTIDE SEQUENCE [LARGE SCALE GENOMIC DNA]</scope>
    <source>
        <tissue evidence="3">Nenye</tissue>
    </source>
</reference>
<evidence type="ECO:0000256" key="1">
    <source>
        <dbReference type="SAM" id="Coils"/>
    </source>
</evidence>
<accession>A0ABD2Z303</accession>
<keyword evidence="4" id="KW-1185">Reference proteome</keyword>
<dbReference type="EMBL" id="JBJUIK010000011">
    <property type="protein sequence ID" value="KAL3512782.1"/>
    <property type="molecule type" value="Genomic_DNA"/>
</dbReference>